<feature type="compositionally biased region" description="Polar residues" evidence="8">
    <location>
        <begin position="12"/>
        <end position="22"/>
    </location>
</feature>
<feature type="region of interest" description="Disordered" evidence="8">
    <location>
        <begin position="68"/>
        <end position="166"/>
    </location>
</feature>
<keyword evidence="6" id="KW-0226">DNA condensation</keyword>
<evidence type="ECO:0008006" key="15">
    <source>
        <dbReference type="Google" id="ProtNLM"/>
    </source>
</evidence>
<dbReference type="SUPFAM" id="SSF48371">
    <property type="entry name" value="ARM repeat"/>
    <property type="match status" value="1"/>
</dbReference>
<gene>
    <name evidence="12" type="ORF">SeLEV6574_g07520</name>
    <name evidence="11" type="ORF">SeMB42_g07399</name>
</gene>
<evidence type="ECO:0000256" key="5">
    <source>
        <dbReference type="ARBA" id="ARBA00022776"/>
    </source>
</evidence>
<evidence type="ECO:0000259" key="10">
    <source>
        <dbReference type="Pfam" id="PF12719"/>
    </source>
</evidence>
<keyword evidence="4" id="KW-0132">Cell division</keyword>
<dbReference type="OrthoDB" id="27187at2759"/>
<dbReference type="Proteomes" id="UP000320475">
    <property type="component" value="Unassembled WGS sequence"/>
</dbReference>
<sequence length="1360" mass="154511">MAKNRKRIGRLPSSSIGNTSYGTDADDSQGYLDSSTRKAKTVKTITKWDDVELDAIDAFAAQRDKILLEDTENNDDDDEQDLEEEVFALDYQNEEDDQHDDVDDEQLLRITRNLQTATKRDSDDDDEENSDHDEAGAAGWGKSKSAYYDADDVSDDEERAKEEEEEAMRIRRQQVSRMREEDYMDDFIDSFKSRLSGRDDVIGVCFKTNLPQIPQPPDKASVLQEKEYADMTALISNVSEWLDTHDRNSRSYQLAMGLLMNVQFYLRMLKSGSEHSLDGPFVDKVHHTIKELLHLRNNHKDTDEDTMTEKQTDRDMRENNHVGNGSSIRQVRRKDGGDINRTQTTEFMKPPVAPAVGKKEITTTTATIDFDLPVLSSEKSSKYQKLGNLGKRKRYDVLNPFELDEVETSTSSKPKNRNDDEAYYEEIKERKRKKTVKATNDEESLHDENDLTLAADADELVNGKRPATWNIMTNRGLTPKRKKELRNPRVKKRRKFETAMKRLSSFRRVAIDKSKVGSYSGEATGIKSHLVRQQEPTGMNRIFQDAQLVNGSHQRKYVKALYKQYSSAIIASTNSNNRTRAVHEFGRILWTQCLCMVLQLKKGVPAADKVIHFFASFLDQLNQYPTRQSYGNHAEVTRDDDGADLAYGEAKSQLVEYLVIQLMKGIISKDKIVRYRVCQLLAVCISHLEELDDDVFANLQNKLIVAVRDKESSVRTQAALALCKTQSGDDEQDRNIQTCLLEAMRIDTSSEVRRSVLWNIHTTARTLPYILERARDVDAQVRKMVFNKVVADIEDMSILTIEARDRLLDCGIKDRDQTVRDACLKMLGQSWIRQAGGDLLVFLSRLDVVSSLGAEEALKAFFLTNPEVTVPYDEFLWENLTVDSAFLIRVHAQFHVETHGYNDVNEFFPDLSKHVTYINKYINSMNQAKDDEERMNHEFIVEQLLMIVLYQDFSDEVGRRRMFECLRTILADADLPFASIRTVVKTLSKLATNSKDFARVMIELLYSIADPDAQQLEDVEGIFKMQKCLETVRCSLEVIETESNELAPFQPFLQYYIMPALKSRDDILRASGIRCLALYCMSDKDTAIERMPLFLYAYQHGDSLEVRSDALKAAFDLVTLHGLAAFADVRSQDDEDLVTVLRESLHSELVVVAVEGICKLTMLKTIYTTTTLEALVLLYFHPETAANPRLRQCLSYFFPVFFRAGADHRGLLSQIFLSTLRTMLDLHQSYKDDVVAPLASAQQMIAWLGDTHGEKEESSCNLQPQLAVGLLEAISTEDTPSTVRVLASVLNKLVIKPCCGMDVIKEITILVSQVQSMLIDNLAKNALKRFQKKMESMDDGNNPGSPGRVESGDDAGGDAE</sequence>
<reference evidence="13 14" key="1">
    <citation type="journal article" date="2019" name="Sci. Rep.">
        <title>Comparative genomics of chytrid fungi reveal insights into the obligate biotrophic and pathogenic lifestyle of Synchytrium endobioticum.</title>
        <authorList>
            <person name="van de Vossenberg B.T.L.H."/>
            <person name="Warris S."/>
            <person name="Nguyen H.D.T."/>
            <person name="van Gent-Pelzer M.P.E."/>
            <person name="Joly D.L."/>
            <person name="van de Geest H.C."/>
            <person name="Bonants P.J.M."/>
            <person name="Smith D.S."/>
            <person name="Levesque C.A."/>
            <person name="van der Lee T.A.J."/>
        </authorList>
    </citation>
    <scope>NUCLEOTIDE SEQUENCE [LARGE SCALE GENOMIC DNA]</scope>
    <source>
        <strain evidence="12 14">LEV6574</strain>
        <strain evidence="11 13">MB42</strain>
    </source>
</reference>
<dbReference type="EMBL" id="QEAM01000544">
    <property type="protein sequence ID" value="TPX38915.1"/>
    <property type="molecule type" value="Genomic_DNA"/>
</dbReference>
<comment type="subcellular location">
    <subcellularLocation>
        <location evidence="1">Chromosome</location>
    </subcellularLocation>
</comment>
<dbReference type="Gene3D" id="1.25.10.10">
    <property type="entry name" value="Leucine-rich Repeat Variant"/>
    <property type="match status" value="1"/>
</dbReference>
<feature type="region of interest" description="Disordered" evidence="8">
    <location>
        <begin position="300"/>
        <end position="343"/>
    </location>
</feature>
<comment type="similarity">
    <text evidence="2">Belongs to the CND3 (condensin subunit 3) family.</text>
</comment>
<keyword evidence="5" id="KW-0498">Mitosis</keyword>
<dbReference type="PANTHER" id="PTHR14418:SF5">
    <property type="entry name" value="CONDENSIN COMPLEX SUBUNIT 3"/>
    <property type="match status" value="1"/>
</dbReference>
<dbReference type="VEuPathDB" id="FungiDB:SeMB42_g07399"/>
<evidence type="ECO:0000313" key="13">
    <source>
        <dbReference type="Proteomes" id="UP000317494"/>
    </source>
</evidence>
<evidence type="ECO:0000256" key="3">
    <source>
        <dbReference type="ARBA" id="ARBA00022454"/>
    </source>
</evidence>
<name>A0A507C8X4_9FUNG</name>
<dbReference type="GO" id="GO:0000793">
    <property type="term" value="C:condensed chromosome"/>
    <property type="evidence" value="ECO:0007669"/>
    <property type="project" value="TreeGrafter"/>
</dbReference>
<dbReference type="InterPro" id="IPR018972">
    <property type="entry name" value="Sas10_C_dom"/>
</dbReference>
<evidence type="ECO:0000256" key="4">
    <source>
        <dbReference type="ARBA" id="ARBA00022618"/>
    </source>
</evidence>
<accession>A0A507C8X4</accession>
<dbReference type="GO" id="GO:0000796">
    <property type="term" value="C:condensin complex"/>
    <property type="evidence" value="ECO:0007669"/>
    <property type="project" value="InterPro"/>
</dbReference>
<dbReference type="InterPro" id="IPR025977">
    <property type="entry name" value="Cnd3_C"/>
</dbReference>
<dbReference type="Pfam" id="PF12719">
    <property type="entry name" value="Cnd3"/>
    <property type="match status" value="1"/>
</dbReference>
<evidence type="ECO:0000256" key="7">
    <source>
        <dbReference type="ARBA" id="ARBA00023306"/>
    </source>
</evidence>
<keyword evidence="3" id="KW-0158">Chromosome</keyword>
<organism evidence="11 13">
    <name type="scientific">Synchytrium endobioticum</name>
    <dbReference type="NCBI Taxonomy" id="286115"/>
    <lineage>
        <taxon>Eukaryota</taxon>
        <taxon>Fungi</taxon>
        <taxon>Fungi incertae sedis</taxon>
        <taxon>Chytridiomycota</taxon>
        <taxon>Chytridiomycota incertae sedis</taxon>
        <taxon>Chytridiomycetes</taxon>
        <taxon>Synchytriales</taxon>
        <taxon>Synchytriaceae</taxon>
        <taxon>Synchytrium</taxon>
    </lineage>
</organism>
<evidence type="ECO:0000313" key="14">
    <source>
        <dbReference type="Proteomes" id="UP000320475"/>
    </source>
</evidence>
<dbReference type="Proteomes" id="UP000317494">
    <property type="component" value="Unassembled WGS sequence"/>
</dbReference>
<dbReference type="GO" id="GO:0051301">
    <property type="term" value="P:cell division"/>
    <property type="evidence" value="ECO:0007669"/>
    <property type="project" value="UniProtKB-KW"/>
</dbReference>
<feature type="region of interest" description="Disordered" evidence="8">
    <location>
        <begin position="1333"/>
        <end position="1360"/>
    </location>
</feature>
<feature type="domain" description="Sas10 C-terminal" evidence="9">
    <location>
        <begin position="462"/>
        <end position="532"/>
    </location>
</feature>
<evidence type="ECO:0000256" key="1">
    <source>
        <dbReference type="ARBA" id="ARBA00004286"/>
    </source>
</evidence>
<dbReference type="PANTHER" id="PTHR14418">
    <property type="entry name" value="CONDENSIN COMPLEX SUBUNIT 3-RELATED"/>
    <property type="match status" value="1"/>
</dbReference>
<evidence type="ECO:0000259" key="9">
    <source>
        <dbReference type="Pfam" id="PF09368"/>
    </source>
</evidence>
<dbReference type="GO" id="GO:0007076">
    <property type="term" value="P:mitotic chromosome condensation"/>
    <property type="evidence" value="ECO:0007669"/>
    <property type="project" value="InterPro"/>
</dbReference>
<evidence type="ECO:0000256" key="6">
    <source>
        <dbReference type="ARBA" id="ARBA00023067"/>
    </source>
</evidence>
<evidence type="ECO:0000313" key="12">
    <source>
        <dbReference type="EMBL" id="TPX38915.1"/>
    </source>
</evidence>
<comment type="caution">
    <text evidence="11">The sequence shown here is derived from an EMBL/GenBank/DDBJ whole genome shotgun (WGS) entry which is preliminary data.</text>
</comment>
<protein>
    <recommendedName>
        <fullName evidence="15">Nuclear condensin complex subunit 3 C-terminal domain-containing protein</fullName>
    </recommendedName>
</protein>
<dbReference type="STRING" id="286115.A0A507C8X4"/>
<dbReference type="Pfam" id="PF09368">
    <property type="entry name" value="Sas10"/>
    <property type="match status" value="1"/>
</dbReference>
<feature type="compositionally biased region" description="Low complexity" evidence="8">
    <location>
        <begin position="136"/>
        <end position="148"/>
    </location>
</feature>
<keyword evidence="7" id="KW-0131">Cell cycle</keyword>
<evidence type="ECO:0000313" key="11">
    <source>
        <dbReference type="EMBL" id="TPX33955.1"/>
    </source>
</evidence>
<dbReference type="EMBL" id="QEAN01000516">
    <property type="protein sequence ID" value="TPX33955.1"/>
    <property type="molecule type" value="Genomic_DNA"/>
</dbReference>
<keyword evidence="13" id="KW-1185">Reference proteome</keyword>
<dbReference type="InterPro" id="IPR016024">
    <property type="entry name" value="ARM-type_fold"/>
</dbReference>
<proteinExistence type="inferred from homology"/>
<evidence type="ECO:0000256" key="8">
    <source>
        <dbReference type="SAM" id="MobiDB-lite"/>
    </source>
</evidence>
<dbReference type="InterPro" id="IPR011989">
    <property type="entry name" value="ARM-like"/>
</dbReference>
<dbReference type="InterPro" id="IPR027165">
    <property type="entry name" value="CND3"/>
</dbReference>
<evidence type="ECO:0000256" key="2">
    <source>
        <dbReference type="ARBA" id="ARBA00006533"/>
    </source>
</evidence>
<feature type="compositionally biased region" description="Acidic residues" evidence="8">
    <location>
        <begin position="69"/>
        <end position="105"/>
    </location>
</feature>
<feature type="compositionally biased region" description="Basic and acidic residues" evidence="8">
    <location>
        <begin position="300"/>
        <end position="320"/>
    </location>
</feature>
<feature type="domain" description="Nuclear condensin complex subunit 3 C-terminal" evidence="10">
    <location>
        <begin position="1027"/>
        <end position="1295"/>
    </location>
</feature>
<feature type="region of interest" description="Disordered" evidence="8">
    <location>
        <begin position="1"/>
        <end position="40"/>
    </location>
</feature>